<keyword evidence="1" id="KW-1133">Transmembrane helix</keyword>
<dbReference type="InterPro" id="IPR050640">
    <property type="entry name" value="Bact_2-comp_sensor_kinase"/>
</dbReference>
<dbReference type="Pfam" id="PF02518">
    <property type="entry name" value="HATPase_c"/>
    <property type="match status" value="1"/>
</dbReference>
<feature type="transmembrane region" description="Helical" evidence="1">
    <location>
        <begin position="46"/>
        <end position="67"/>
    </location>
</feature>
<evidence type="ECO:0000256" key="1">
    <source>
        <dbReference type="SAM" id="Phobius"/>
    </source>
</evidence>
<feature type="transmembrane region" description="Helical" evidence="1">
    <location>
        <begin position="15"/>
        <end position="34"/>
    </location>
</feature>
<feature type="domain" description="Signal transduction histidine kinase internal region" evidence="3">
    <location>
        <begin position="209"/>
        <end position="289"/>
    </location>
</feature>
<dbReference type="InterPro" id="IPR003594">
    <property type="entry name" value="HATPase_dom"/>
</dbReference>
<proteinExistence type="predicted"/>
<feature type="transmembrane region" description="Helical" evidence="1">
    <location>
        <begin position="79"/>
        <end position="100"/>
    </location>
</feature>
<evidence type="ECO:0000259" key="2">
    <source>
        <dbReference type="Pfam" id="PF02518"/>
    </source>
</evidence>
<feature type="transmembrane region" description="Helical" evidence="1">
    <location>
        <begin position="172"/>
        <end position="190"/>
    </location>
</feature>
<evidence type="ECO:0000259" key="3">
    <source>
        <dbReference type="Pfam" id="PF06580"/>
    </source>
</evidence>
<keyword evidence="4" id="KW-0808">Transferase</keyword>
<gene>
    <name evidence="4" type="ORF">HZF05_09310</name>
</gene>
<sequence length="403" mass="44086">MSNEDHPAPEPSPRIVLLSIAVFWALYFTIWSLRATVVYHSGHTMLLARALVSAGSAGVTVLFYLAMRRWGTTKLGRSMIIAALLSVPAALAYATINWFFMERTHEKQMAQPASPAPVSHHSTVIIEDDKGETVMIAPPAPPAPPPPVSVGQMTDAEDSTPLTDIVDQAGNGYFFFIAWAAIYLSLCYAARMGALERRTAELRAAAQSAELRALRYQVNPHFLFNTLNSLSSLVMTGKKEEAERMIINLSTFFRTSLTGDPTEDVPLSEEILLQRLYLDIETVRFPERLVTKIEVPELLEKACVPGLILQPIVENAVKYGVSRARRPVTIRIRASAEAENLLLSVEDDGDPAGDAAGGTGVGLRNVRDRLAARFGDTAHCHWGPRAGGGFVVRLTMPLVRHGC</sequence>
<dbReference type="PANTHER" id="PTHR34220:SF7">
    <property type="entry name" value="SENSOR HISTIDINE KINASE YPDA"/>
    <property type="match status" value="1"/>
</dbReference>
<evidence type="ECO:0000313" key="4">
    <source>
        <dbReference type="EMBL" id="MBA2934296.1"/>
    </source>
</evidence>
<comment type="caution">
    <text evidence="4">The sequence shown here is derived from an EMBL/GenBank/DDBJ whole genome shotgun (WGS) entry which is preliminary data.</text>
</comment>
<dbReference type="PANTHER" id="PTHR34220">
    <property type="entry name" value="SENSOR HISTIDINE KINASE YPDA"/>
    <property type="match status" value="1"/>
</dbReference>
<dbReference type="AlphaFoldDB" id="A0A838L835"/>
<dbReference type="GO" id="GO:0000155">
    <property type="term" value="F:phosphorelay sensor kinase activity"/>
    <property type="evidence" value="ECO:0007669"/>
    <property type="project" value="InterPro"/>
</dbReference>
<organism evidence="4 5">
    <name type="scientific">Sphingomonas chungangi</name>
    <dbReference type="NCBI Taxonomy" id="2683589"/>
    <lineage>
        <taxon>Bacteria</taxon>
        <taxon>Pseudomonadati</taxon>
        <taxon>Pseudomonadota</taxon>
        <taxon>Alphaproteobacteria</taxon>
        <taxon>Sphingomonadales</taxon>
        <taxon>Sphingomonadaceae</taxon>
        <taxon>Sphingomonas</taxon>
    </lineage>
</organism>
<keyword evidence="1" id="KW-0472">Membrane</keyword>
<keyword evidence="1" id="KW-0812">Transmembrane</keyword>
<dbReference type="InterPro" id="IPR036890">
    <property type="entry name" value="HATPase_C_sf"/>
</dbReference>
<dbReference type="GO" id="GO:0016020">
    <property type="term" value="C:membrane"/>
    <property type="evidence" value="ECO:0007669"/>
    <property type="project" value="InterPro"/>
</dbReference>
<reference evidence="4 5" key="1">
    <citation type="submission" date="2020-07" db="EMBL/GenBank/DDBJ databases">
        <authorList>
            <person name="Sun Q."/>
        </authorList>
    </citation>
    <scope>NUCLEOTIDE SEQUENCE [LARGE SCALE GENOMIC DNA]</scope>
    <source>
        <strain evidence="4 5">CGMCC 1.13654</strain>
    </source>
</reference>
<name>A0A838L835_9SPHN</name>
<dbReference type="Pfam" id="PF06580">
    <property type="entry name" value="His_kinase"/>
    <property type="match status" value="1"/>
</dbReference>
<dbReference type="InterPro" id="IPR010559">
    <property type="entry name" value="Sig_transdc_His_kin_internal"/>
</dbReference>
<keyword evidence="4" id="KW-0418">Kinase</keyword>
<protein>
    <submittedName>
        <fullName evidence="4">Histidine kinase</fullName>
    </submittedName>
</protein>
<dbReference type="SUPFAM" id="SSF55874">
    <property type="entry name" value="ATPase domain of HSP90 chaperone/DNA topoisomerase II/histidine kinase"/>
    <property type="match status" value="1"/>
</dbReference>
<keyword evidence="5" id="KW-1185">Reference proteome</keyword>
<dbReference type="Gene3D" id="3.30.565.10">
    <property type="entry name" value="Histidine kinase-like ATPase, C-terminal domain"/>
    <property type="match status" value="1"/>
</dbReference>
<dbReference type="EMBL" id="JACEIB010000006">
    <property type="protein sequence ID" value="MBA2934296.1"/>
    <property type="molecule type" value="Genomic_DNA"/>
</dbReference>
<feature type="domain" description="Histidine kinase/HSP90-like ATPase" evidence="2">
    <location>
        <begin position="308"/>
        <end position="398"/>
    </location>
</feature>
<accession>A0A838L835</accession>
<evidence type="ECO:0000313" key="5">
    <source>
        <dbReference type="Proteomes" id="UP000570166"/>
    </source>
</evidence>
<dbReference type="Proteomes" id="UP000570166">
    <property type="component" value="Unassembled WGS sequence"/>
</dbReference>